<sequence>MNAVDGEPLPLTFPAVWCGFDLVRREYSTVPPLDPARFTGQFDWLDEPRHSDPNGEALVTELGQALAAVGLALPQDFVTFHTHQPLRHLLINSSSCWGDLSLASKPLLPSPWERDAWLLRFLRDQQDCVTWYLYLRPDQTFVVHAYGLEFDDNHLEADEVSWCAPTFEQFAYRCWVEDRIADLLDDGQNGLTGELENYLDFYRKRPADQWPSDWGNIR</sequence>
<evidence type="ECO:0000313" key="2">
    <source>
        <dbReference type="Proteomes" id="UP000649753"/>
    </source>
</evidence>
<comment type="caution">
    <text evidence="1">The sequence shown here is derived from an EMBL/GenBank/DDBJ whole genome shotgun (WGS) entry which is preliminary data.</text>
</comment>
<proteinExistence type="predicted"/>
<name>A0A927R443_9ACTN</name>
<reference evidence="1" key="1">
    <citation type="submission" date="2020-10" db="EMBL/GenBank/DDBJ databases">
        <title>Sequencing the genomes of 1000 actinobacteria strains.</title>
        <authorList>
            <person name="Klenk H.-P."/>
        </authorList>
    </citation>
    <scope>NUCLEOTIDE SEQUENCE</scope>
    <source>
        <strain evidence="1">DSM 46832</strain>
    </source>
</reference>
<dbReference type="AlphaFoldDB" id="A0A927R443"/>
<accession>A0A927R443</accession>
<dbReference type="EMBL" id="JADBEB010000001">
    <property type="protein sequence ID" value="MBE1484666.1"/>
    <property type="molecule type" value="Genomic_DNA"/>
</dbReference>
<dbReference type="Proteomes" id="UP000649753">
    <property type="component" value="Unassembled WGS sequence"/>
</dbReference>
<keyword evidence="2" id="KW-1185">Reference proteome</keyword>
<gene>
    <name evidence="1" type="ORF">H4W31_000304</name>
</gene>
<evidence type="ECO:0008006" key="3">
    <source>
        <dbReference type="Google" id="ProtNLM"/>
    </source>
</evidence>
<evidence type="ECO:0000313" key="1">
    <source>
        <dbReference type="EMBL" id="MBE1484666.1"/>
    </source>
</evidence>
<protein>
    <recommendedName>
        <fullName evidence="3">SMI1/KNR4 family protein</fullName>
    </recommendedName>
</protein>
<dbReference type="RefSeq" id="WP_192764993.1">
    <property type="nucleotide sequence ID" value="NZ_JADBEB010000001.1"/>
</dbReference>
<organism evidence="1 2">
    <name type="scientific">Plantactinospora soyae</name>
    <dbReference type="NCBI Taxonomy" id="1544732"/>
    <lineage>
        <taxon>Bacteria</taxon>
        <taxon>Bacillati</taxon>
        <taxon>Actinomycetota</taxon>
        <taxon>Actinomycetes</taxon>
        <taxon>Micromonosporales</taxon>
        <taxon>Micromonosporaceae</taxon>
        <taxon>Plantactinospora</taxon>
    </lineage>
</organism>